<comment type="caution">
    <text evidence="2">The sequence shown here is derived from an EMBL/GenBank/DDBJ whole genome shotgun (WGS) entry which is preliminary data.</text>
</comment>
<name>K9DZ19_9BACE</name>
<accession>K9DZ19</accession>
<evidence type="ECO:0000256" key="1">
    <source>
        <dbReference type="SAM" id="SignalP"/>
    </source>
</evidence>
<gene>
    <name evidence="2" type="ORF">HMPREF9447_03121</name>
</gene>
<evidence type="ECO:0000313" key="2">
    <source>
        <dbReference type="EMBL" id="EKU89683.1"/>
    </source>
</evidence>
<dbReference type="AlphaFoldDB" id="K9DZ19"/>
<dbReference type="Proteomes" id="UP000009872">
    <property type="component" value="Unassembled WGS sequence"/>
</dbReference>
<dbReference type="Pfam" id="PF16153">
    <property type="entry name" value="DUF4861"/>
    <property type="match status" value="1"/>
</dbReference>
<keyword evidence="1" id="KW-0732">Signal</keyword>
<dbReference type="RefSeq" id="WP_009130657.1">
    <property type="nucleotide sequence ID" value="NZ_JH992942.1"/>
</dbReference>
<dbReference type="PATRIC" id="fig|742727.4.peg.3187"/>
<dbReference type="EMBL" id="ADLF01000013">
    <property type="protein sequence ID" value="EKU89683.1"/>
    <property type="molecule type" value="Genomic_DNA"/>
</dbReference>
<reference evidence="2 3" key="1">
    <citation type="submission" date="2012-09" db="EMBL/GenBank/DDBJ databases">
        <title>The Genome Sequence of Bacteroides oleiciplenus YIT 12058.</title>
        <authorList>
            <consortium name="The Broad Institute Genome Sequencing Platform"/>
            <person name="Earl A."/>
            <person name="Ward D."/>
            <person name="Feldgarden M."/>
            <person name="Gevers D."/>
            <person name="Morotomi M."/>
            <person name="Walker B."/>
            <person name="Young S.K."/>
            <person name="Zeng Q."/>
            <person name="Gargeya S."/>
            <person name="Fitzgerald M."/>
            <person name="Haas B."/>
            <person name="Abouelleil A."/>
            <person name="Alvarado L."/>
            <person name="Arachchi H.M."/>
            <person name="Berlin A.M."/>
            <person name="Chapman S.B."/>
            <person name="Goldberg J."/>
            <person name="Griggs A."/>
            <person name="Gujja S."/>
            <person name="Hansen M."/>
            <person name="Howarth C."/>
            <person name="Imamovic A."/>
            <person name="Larimer J."/>
            <person name="McCowen C."/>
            <person name="Montmayeur A."/>
            <person name="Murphy C."/>
            <person name="Neiman D."/>
            <person name="Pearson M."/>
            <person name="Priest M."/>
            <person name="Roberts A."/>
            <person name="Saif S."/>
            <person name="Shea T."/>
            <person name="Sisk P."/>
            <person name="Sykes S."/>
            <person name="Wortman J."/>
            <person name="Nusbaum C."/>
            <person name="Birren B."/>
        </authorList>
    </citation>
    <scope>NUCLEOTIDE SEQUENCE [LARGE SCALE GENOMIC DNA]</scope>
    <source>
        <strain evidence="2 3">YIT 12058</strain>
    </source>
</reference>
<protein>
    <submittedName>
        <fullName evidence="2">Uncharacterized protein</fullName>
    </submittedName>
</protein>
<proteinExistence type="predicted"/>
<dbReference type="HOGENOM" id="CLU_1966170_0_0_10"/>
<feature type="chain" id="PRO_5003926573" evidence="1">
    <location>
        <begin position="22"/>
        <end position="127"/>
    </location>
</feature>
<keyword evidence="3" id="KW-1185">Reference proteome</keyword>
<dbReference type="STRING" id="742727.HMPREF9447_03121"/>
<sequence>MKKNILAFLCLLCTIYLSLFAQHTVTVHFAIEVNNQWNRAKMDEPVTFRTECILAYGPIRTIVDVEAKDWEYQGSDLTMTQHYILYAGHRDLRAETFFTESLMEEIFCIGVQNVMGMRPFLIPIIKA</sequence>
<dbReference type="InterPro" id="IPR032342">
    <property type="entry name" value="DUF4861"/>
</dbReference>
<organism evidence="2 3">
    <name type="scientific">Bacteroides oleiciplenus YIT 12058</name>
    <dbReference type="NCBI Taxonomy" id="742727"/>
    <lineage>
        <taxon>Bacteria</taxon>
        <taxon>Pseudomonadati</taxon>
        <taxon>Bacteroidota</taxon>
        <taxon>Bacteroidia</taxon>
        <taxon>Bacteroidales</taxon>
        <taxon>Bacteroidaceae</taxon>
        <taxon>Bacteroides</taxon>
    </lineage>
</organism>
<feature type="signal peptide" evidence="1">
    <location>
        <begin position="1"/>
        <end position="21"/>
    </location>
</feature>
<evidence type="ECO:0000313" key="3">
    <source>
        <dbReference type="Proteomes" id="UP000009872"/>
    </source>
</evidence>